<keyword evidence="3" id="KW-1185">Reference proteome</keyword>
<evidence type="ECO:0000313" key="3">
    <source>
        <dbReference type="Proteomes" id="UP001642260"/>
    </source>
</evidence>
<sequence>MSKQDPILIWKVCVECGVPWHDIMGCEEFQILPVDEGYPDDITLHRSAKYKRWRQCLTLWFLISMLRSLFVFFWCGREFCYTCGEEYRAGQHSCICETFNSMPRVMTLTQSKKDLS</sequence>
<dbReference type="AlphaFoldDB" id="A0ABC8J2X1"/>
<accession>A0ABC8J2X1</accession>
<feature type="transmembrane region" description="Helical" evidence="1">
    <location>
        <begin position="56"/>
        <end position="74"/>
    </location>
</feature>
<reference evidence="2 3" key="1">
    <citation type="submission" date="2022-03" db="EMBL/GenBank/DDBJ databases">
        <authorList>
            <person name="Macdonald S."/>
            <person name="Ahmed S."/>
            <person name="Newling K."/>
        </authorList>
    </citation>
    <scope>NUCLEOTIDE SEQUENCE [LARGE SCALE GENOMIC DNA]</scope>
</reference>
<dbReference type="Proteomes" id="UP001642260">
    <property type="component" value="Unassembled WGS sequence"/>
</dbReference>
<proteinExistence type="predicted"/>
<protein>
    <submittedName>
        <fullName evidence="2">Uncharacterized protein</fullName>
    </submittedName>
</protein>
<keyword evidence="1" id="KW-0472">Membrane</keyword>
<evidence type="ECO:0000256" key="1">
    <source>
        <dbReference type="SAM" id="Phobius"/>
    </source>
</evidence>
<name>A0ABC8J2X1_ERUVS</name>
<evidence type="ECO:0000313" key="2">
    <source>
        <dbReference type="EMBL" id="CAH8311565.1"/>
    </source>
</evidence>
<keyword evidence="1" id="KW-0812">Transmembrane</keyword>
<comment type="caution">
    <text evidence="2">The sequence shown here is derived from an EMBL/GenBank/DDBJ whole genome shotgun (WGS) entry which is preliminary data.</text>
</comment>
<keyword evidence="1" id="KW-1133">Transmembrane helix</keyword>
<gene>
    <name evidence="2" type="ORF">ERUC_LOCUS5992</name>
</gene>
<organism evidence="2 3">
    <name type="scientific">Eruca vesicaria subsp. sativa</name>
    <name type="common">Garden rocket</name>
    <name type="synonym">Eruca sativa</name>
    <dbReference type="NCBI Taxonomy" id="29727"/>
    <lineage>
        <taxon>Eukaryota</taxon>
        <taxon>Viridiplantae</taxon>
        <taxon>Streptophyta</taxon>
        <taxon>Embryophyta</taxon>
        <taxon>Tracheophyta</taxon>
        <taxon>Spermatophyta</taxon>
        <taxon>Magnoliopsida</taxon>
        <taxon>eudicotyledons</taxon>
        <taxon>Gunneridae</taxon>
        <taxon>Pentapetalae</taxon>
        <taxon>rosids</taxon>
        <taxon>malvids</taxon>
        <taxon>Brassicales</taxon>
        <taxon>Brassicaceae</taxon>
        <taxon>Brassiceae</taxon>
        <taxon>Eruca</taxon>
    </lineage>
</organism>
<dbReference type="EMBL" id="CAKOAT010073377">
    <property type="protein sequence ID" value="CAH8311565.1"/>
    <property type="molecule type" value="Genomic_DNA"/>
</dbReference>